<dbReference type="SMART" id="SM00868">
    <property type="entry name" value="zf-AD"/>
    <property type="match status" value="1"/>
</dbReference>
<dbReference type="EMBL" id="AJVK01008240">
    <property type="status" value="NOT_ANNOTATED_CDS"/>
    <property type="molecule type" value="Genomic_DNA"/>
</dbReference>
<evidence type="ECO:0000313" key="2">
    <source>
        <dbReference type="EnsemblMetazoa" id="PPAI010519-PA"/>
    </source>
</evidence>
<organism evidence="2 3">
    <name type="scientific">Phlebotomus papatasi</name>
    <name type="common">Sandfly</name>
    <dbReference type="NCBI Taxonomy" id="29031"/>
    <lineage>
        <taxon>Eukaryota</taxon>
        <taxon>Metazoa</taxon>
        <taxon>Ecdysozoa</taxon>
        <taxon>Arthropoda</taxon>
        <taxon>Hexapoda</taxon>
        <taxon>Insecta</taxon>
        <taxon>Pterygota</taxon>
        <taxon>Neoptera</taxon>
        <taxon>Endopterygota</taxon>
        <taxon>Diptera</taxon>
        <taxon>Nematocera</taxon>
        <taxon>Psychodoidea</taxon>
        <taxon>Psychodidae</taxon>
        <taxon>Phlebotomus</taxon>
        <taxon>Phlebotomus</taxon>
    </lineage>
</organism>
<feature type="compositionally biased region" description="Basic and acidic residues" evidence="1">
    <location>
        <begin position="291"/>
        <end position="303"/>
    </location>
</feature>
<dbReference type="InterPro" id="IPR012934">
    <property type="entry name" value="Znf_AD"/>
</dbReference>
<protein>
    <submittedName>
        <fullName evidence="2">Uncharacterized protein</fullName>
    </submittedName>
</protein>
<dbReference type="VEuPathDB" id="VectorBase:PPAI010519"/>
<name>A0A1B0DPT2_PHLPP</name>
<evidence type="ECO:0000256" key="1">
    <source>
        <dbReference type="SAM" id="MobiDB-lite"/>
    </source>
</evidence>
<dbReference type="GO" id="GO:0008270">
    <property type="term" value="F:zinc ion binding"/>
    <property type="evidence" value="ECO:0007669"/>
    <property type="project" value="UniProtKB-UniRule"/>
</dbReference>
<keyword evidence="3" id="KW-1185">Reference proteome</keyword>
<dbReference type="PROSITE" id="PS51915">
    <property type="entry name" value="ZAD"/>
    <property type="match status" value="1"/>
</dbReference>
<feature type="region of interest" description="Disordered" evidence="1">
    <location>
        <begin position="273"/>
        <end position="305"/>
    </location>
</feature>
<accession>A0A1B0DPT2</accession>
<reference evidence="2" key="1">
    <citation type="submission" date="2022-08" db="UniProtKB">
        <authorList>
            <consortium name="EnsemblMetazoa"/>
        </authorList>
    </citation>
    <scope>IDENTIFICATION</scope>
    <source>
        <strain evidence="2">Israel</strain>
    </source>
</reference>
<feature type="compositionally biased region" description="Basic residues" evidence="1">
    <location>
        <begin position="82"/>
        <end position="92"/>
    </location>
</feature>
<dbReference type="GO" id="GO:0005634">
    <property type="term" value="C:nucleus"/>
    <property type="evidence" value="ECO:0007669"/>
    <property type="project" value="InterPro"/>
</dbReference>
<evidence type="ECO:0000313" key="3">
    <source>
        <dbReference type="Proteomes" id="UP000092462"/>
    </source>
</evidence>
<dbReference type="VEuPathDB" id="VectorBase:PPAPM1_004864"/>
<proteinExistence type="predicted"/>
<dbReference type="EnsemblMetazoa" id="PPAI010519-RA">
    <property type="protein sequence ID" value="PPAI010519-PA"/>
    <property type="gene ID" value="PPAI010519"/>
</dbReference>
<feature type="region of interest" description="Disordered" evidence="1">
    <location>
        <begin position="192"/>
        <end position="235"/>
    </location>
</feature>
<feature type="region of interest" description="Disordered" evidence="1">
    <location>
        <begin position="69"/>
        <end position="99"/>
    </location>
</feature>
<sequence length="564" mass="65580">MNKLHTTCAKSHALPTWKTMKKQKKENLYFKPEDFGKYKEIGCGSSEEFYLSDDDSSEDVEALLTKEYSRNDKEEVQTKSNSVRRGKRRRKKVSGEEDCDAANPEEINQNFSKLCRICLKQSNKSMKTFVDGSYKNISYLDIYQECIGEPFKIYSFCSTDICDVCEKSLINMYVFRETCLQTDTKLSFIENQKEEELSEELEDNSEEDSMNDSEESHEEVGSEEMDVLEEKSIPEDIDDNLHKKDKYLSIGNSANDQNDIFIEDKVIISENPKLSVKDGGENTFSPSLHSIPDRGTDQKRHSNSDCAMDINSEHSIYVERCSDATDEDNSAEELRTRNSSIENPITEDIKKVKKKERPNKAQIALLRKLVADKKSDNEKFGVRDFRLKKFDFKRWAPKLNALGPPVRPLLKWKDCWFIHNKKKNGFYDFMYRNSRKRYRVDNPSDELNTQSLGLDPTARKRMNKKQIEVFQKFLEDRRKKAEASGEEFQIFTKDFIALKPRLNEFGPPFRSVNQWKLTYKHTKKNSLKAFAKNVHEIGYESSDAYYFTNESSDHSSDSEQPSMA</sequence>
<dbReference type="SUPFAM" id="SSF57716">
    <property type="entry name" value="Glucocorticoid receptor-like (DNA-binding domain)"/>
    <property type="match status" value="1"/>
</dbReference>
<dbReference type="AlphaFoldDB" id="A0A1B0DPT2"/>
<dbReference type="Proteomes" id="UP000092462">
    <property type="component" value="Unassembled WGS sequence"/>
</dbReference>
<dbReference type="EMBL" id="AJVK01008239">
    <property type="status" value="NOT_ANNOTATED_CDS"/>
    <property type="molecule type" value="Genomic_DNA"/>
</dbReference>
<feature type="compositionally biased region" description="Acidic residues" evidence="1">
    <location>
        <begin position="196"/>
        <end position="227"/>
    </location>
</feature>